<dbReference type="GO" id="GO:0005814">
    <property type="term" value="C:centriole"/>
    <property type="evidence" value="ECO:0007669"/>
    <property type="project" value="TreeGrafter"/>
</dbReference>
<dbReference type="EMBL" id="HACG01014607">
    <property type="protein sequence ID" value="CEK61472.1"/>
    <property type="molecule type" value="Transcribed_RNA"/>
</dbReference>
<organism evidence="1">
    <name type="scientific">Arion vulgaris</name>
    <dbReference type="NCBI Taxonomy" id="1028688"/>
    <lineage>
        <taxon>Eukaryota</taxon>
        <taxon>Metazoa</taxon>
        <taxon>Spiralia</taxon>
        <taxon>Lophotrochozoa</taxon>
        <taxon>Mollusca</taxon>
        <taxon>Gastropoda</taxon>
        <taxon>Heterobranchia</taxon>
        <taxon>Euthyneura</taxon>
        <taxon>Panpulmonata</taxon>
        <taxon>Eupulmonata</taxon>
        <taxon>Stylommatophora</taxon>
        <taxon>Helicina</taxon>
        <taxon>Arionoidea</taxon>
        <taxon>Arionidae</taxon>
        <taxon>Arion</taxon>
    </lineage>
</organism>
<proteinExistence type="predicted"/>
<dbReference type="PANTHER" id="PTHR31691">
    <property type="entry name" value="ROTATIN"/>
    <property type="match status" value="1"/>
</dbReference>
<feature type="non-terminal residue" evidence="1">
    <location>
        <position position="1"/>
    </location>
</feature>
<feature type="non-terminal residue" evidence="1">
    <location>
        <position position="112"/>
    </location>
</feature>
<dbReference type="AlphaFoldDB" id="A0A0B6YZE5"/>
<dbReference type="GO" id="GO:0010457">
    <property type="term" value="P:centriole-centriole cohesion"/>
    <property type="evidence" value="ECO:0007669"/>
    <property type="project" value="TreeGrafter"/>
</dbReference>
<dbReference type="GO" id="GO:0005813">
    <property type="term" value="C:centrosome"/>
    <property type="evidence" value="ECO:0007669"/>
    <property type="project" value="InterPro"/>
</dbReference>
<dbReference type="GO" id="GO:0007099">
    <property type="term" value="P:centriole replication"/>
    <property type="evidence" value="ECO:0007669"/>
    <property type="project" value="TreeGrafter"/>
</dbReference>
<sequence>HSASTTNIKRRSLDKDLIHLVISMNMCIPYQLCRRTKPAQVRGDFVRKLQRGLNVTDAPNFYNLASLEGVLACLVHVTARPGWSKECCNLDETVLCNQLLHSLLEVVWSFHV</sequence>
<gene>
    <name evidence="1" type="primary">ORF42356</name>
</gene>
<dbReference type="GO" id="GO:0032053">
    <property type="term" value="P:ciliary basal body organization"/>
    <property type="evidence" value="ECO:0007669"/>
    <property type="project" value="TreeGrafter"/>
</dbReference>
<accession>A0A0B6YZE5</accession>
<dbReference type="InterPro" id="IPR030791">
    <property type="entry name" value="Rotatin"/>
</dbReference>
<dbReference type="GO" id="GO:0036064">
    <property type="term" value="C:ciliary basal body"/>
    <property type="evidence" value="ECO:0007669"/>
    <property type="project" value="InterPro"/>
</dbReference>
<protein>
    <submittedName>
        <fullName evidence="1">Uncharacterized protein</fullName>
    </submittedName>
</protein>
<reference evidence="1" key="1">
    <citation type="submission" date="2014-12" db="EMBL/GenBank/DDBJ databases">
        <title>Insight into the proteome of Arion vulgaris.</title>
        <authorList>
            <person name="Aradska J."/>
            <person name="Bulat T."/>
            <person name="Smidak R."/>
            <person name="Sarate P."/>
            <person name="Gangsoo J."/>
            <person name="Sialana F."/>
            <person name="Bilban M."/>
            <person name="Lubec G."/>
        </authorList>
    </citation>
    <scope>NUCLEOTIDE SEQUENCE</scope>
    <source>
        <tissue evidence="1">Skin</tissue>
    </source>
</reference>
<name>A0A0B6YZE5_9EUPU</name>
<dbReference type="PANTHER" id="PTHR31691:SF1">
    <property type="entry name" value="ROTATIN"/>
    <property type="match status" value="1"/>
</dbReference>
<evidence type="ECO:0000313" key="1">
    <source>
        <dbReference type="EMBL" id="CEK61472.1"/>
    </source>
</evidence>